<sequence length="100" mass="10424">MHKIIKQSTGFFLIAILIFIPFATAVAADSQPSHGDVSAGAMTVDLLLIRPVGIVSLVLGSAVFIVALPFSALGGNTGKAAKKLIAEPAKFTFNRPLGEF</sequence>
<keyword evidence="1" id="KW-0812">Transmembrane</keyword>
<accession>A0A8J6NTU5</accession>
<gene>
    <name evidence="2" type="ORF">H8E23_00685</name>
</gene>
<evidence type="ECO:0000313" key="2">
    <source>
        <dbReference type="EMBL" id="MBC8359898.1"/>
    </source>
</evidence>
<dbReference type="AlphaFoldDB" id="A0A8J6NTU5"/>
<evidence type="ECO:0008006" key="4">
    <source>
        <dbReference type="Google" id="ProtNLM"/>
    </source>
</evidence>
<protein>
    <recommendedName>
        <fullName evidence="4">Multidrug transporter</fullName>
    </recommendedName>
</protein>
<proteinExistence type="predicted"/>
<reference evidence="2 3" key="1">
    <citation type="submission" date="2020-08" db="EMBL/GenBank/DDBJ databases">
        <title>Bridging the membrane lipid divide: bacteria of the FCB group superphylum have the potential to synthesize archaeal ether lipids.</title>
        <authorList>
            <person name="Villanueva L."/>
            <person name="Von Meijenfeldt F.A.B."/>
            <person name="Westbye A.B."/>
            <person name="Yadav S."/>
            <person name="Hopmans E.C."/>
            <person name="Dutilh B.E."/>
            <person name="Sinninghe Damste J.S."/>
        </authorList>
    </citation>
    <scope>NUCLEOTIDE SEQUENCE [LARGE SCALE GENOMIC DNA]</scope>
    <source>
        <strain evidence="2">NIOZ-UU30</strain>
    </source>
</reference>
<keyword evidence="1" id="KW-1133">Transmembrane helix</keyword>
<evidence type="ECO:0000313" key="3">
    <source>
        <dbReference type="Proteomes" id="UP000603434"/>
    </source>
</evidence>
<dbReference type="EMBL" id="JACNJH010000034">
    <property type="protein sequence ID" value="MBC8359898.1"/>
    <property type="molecule type" value="Genomic_DNA"/>
</dbReference>
<keyword evidence="1" id="KW-0472">Membrane</keyword>
<name>A0A8J6NTU5_9BACT</name>
<dbReference type="Proteomes" id="UP000603434">
    <property type="component" value="Unassembled WGS sequence"/>
</dbReference>
<evidence type="ECO:0000256" key="1">
    <source>
        <dbReference type="SAM" id="Phobius"/>
    </source>
</evidence>
<organism evidence="2 3">
    <name type="scientific">Candidatus Desulfatibia profunda</name>
    <dbReference type="NCBI Taxonomy" id="2841695"/>
    <lineage>
        <taxon>Bacteria</taxon>
        <taxon>Pseudomonadati</taxon>
        <taxon>Thermodesulfobacteriota</taxon>
        <taxon>Desulfobacteria</taxon>
        <taxon>Desulfobacterales</taxon>
        <taxon>Desulfobacterales incertae sedis</taxon>
        <taxon>Candidatus Desulfatibia</taxon>
    </lineage>
</organism>
<comment type="caution">
    <text evidence="2">The sequence shown here is derived from an EMBL/GenBank/DDBJ whole genome shotgun (WGS) entry which is preliminary data.</text>
</comment>
<feature type="transmembrane region" description="Helical" evidence="1">
    <location>
        <begin position="52"/>
        <end position="73"/>
    </location>
</feature>